<dbReference type="PANTHER" id="PTHR11733">
    <property type="entry name" value="ZINC METALLOPROTEASE FAMILY M13 NEPRILYSIN-RELATED"/>
    <property type="match status" value="1"/>
</dbReference>
<comment type="similarity">
    <text evidence="3">Belongs to the peptidase M13 family.</text>
</comment>
<proteinExistence type="inferred from homology"/>
<dbReference type="Pfam" id="PF05649">
    <property type="entry name" value="Peptidase_M13_N"/>
    <property type="match status" value="1"/>
</dbReference>
<reference evidence="13" key="3">
    <citation type="submission" date="2019-08" db="EMBL/GenBank/DDBJ databases">
        <authorList>
            <consortium name="Photinus pyralis genome working group"/>
            <person name="Fallon T.R."/>
            <person name="Sander Lower S.E."/>
            <person name="Weng J.-K."/>
        </authorList>
    </citation>
    <scope>NUCLEOTIDE SEQUENCE</scope>
    <source>
        <strain evidence="13">1611_PpyrPB1</strain>
        <tissue evidence="13">Whole body</tissue>
    </source>
</reference>
<dbReference type="PROSITE" id="PS51885">
    <property type="entry name" value="NEPRILYSIN"/>
    <property type="match status" value="1"/>
</dbReference>
<evidence type="ECO:0000259" key="10">
    <source>
        <dbReference type="Pfam" id="PF01431"/>
    </source>
</evidence>
<evidence type="ECO:0000256" key="2">
    <source>
        <dbReference type="ARBA" id="ARBA00004401"/>
    </source>
</evidence>
<evidence type="ECO:0000256" key="3">
    <source>
        <dbReference type="ARBA" id="ARBA00007357"/>
    </source>
</evidence>
<dbReference type="Gene3D" id="3.40.390.10">
    <property type="entry name" value="Collagenase (Catalytic Domain)"/>
    <property type="match status" value="1"/>
</dbReference>
<evidence type="ECO:0000256" key="1">
    <source>
        <dbReference type="ARBA" id="ARBA00001947"/>
    </source>
</evidence>
<dbReference type="GO" id="GO:0004222">
    <property type="term" value="F:metalloendopeptidase activity"/>
    <property type="evidence" value="ECO:0007669"/>
    <property type="project" value="InterPro"/>
</dbReference>
<keyword evidence="8" id="KW-0482">Metalloprotease</keyword>
<keyword evidence="4" id="KW-0645">Protease</keyword>
<dbReference type="GO" id="GO:0016485">
    <property type="term" value="P:protein processing"/>
    <property type="evidence" value="ECO:0007669"/>
    <property type="project" value="TreeGrafter"/>
</dbReference>
<dbReference type="InterPro" id="IPR000718">
    <property type="entry name" value="Peptidase_M13"/>
</dbReference>
<dbReference type="InterPro" id="IPR042089">
    <property type="entry name" value="Peptidase_M13_dom_2"/>
</dbReference>
<evidence type="ECO:0000256" key="5">
    <source>
        <dbReference type="ARBA" id="ARBA00022723"/>
    </source>
</evidence>
<dbReference type="PANTHER" id="PTHR11733:SF224">
    <property type="entry name" value="NEPRILYSIN-2"/>
    <property type="match status" value="1"/>
</dbReference>
<evidence type="ECO:0000256" key="9">
    <source>
        <dbReference type="SAM" id="Phobius"/>
    </source>
</evidence>
<evidence type="ECO:0000256" key="6">
    <source>
        <dbReference type="ARBA" id="ARBA00022801"/>
    </source>
</evidence>
<reference evidence="12" key="1">
    <citation type="journal article" date="2016" name="Sci. Rep.">
        <title>Molecular characterization of firefly nuptial gifts: a multi-omics approach sheds light on postcopulatory sexual selection.</title>
        <authorList>
            <person name="Al-Wathiqui N."/>
            <person name="Fallon T.R."/>
            <person name="South A."/>
            <person name="Weng J.K."/>
            <person name="Lewis S.M."/>
        </authorList>
    </citation>
    <scope>NUCLEOTIDE SEQUENCE</scope>
</reference>
<name>A0A1Y1MSX0_PHOPY</name>
<keyword evidence="9" id="KW-1133">Transmembrane helix</keyword>
<feature type="domain" description="Peptidase M13 N-terminal" evidence="11">
    <location>
        <begin position="92"/>
        <end position="475"/>
    </location>
</feature>
<evidence type="ECO:0000259" key="11">
    <source>
        <dbReference type="Pfam" id="PF05649"/>
    </source>
</evidence>
<dbReference type="CDD" id="cd08662">
    <property type="entry name" value="M13"/>
    <property type="match status" value="1"/>
</dbReference>
<evidence type="ECO:0000256" key="7">
    <source>
        <dbReference type="ARBA" id="ARBA00022833"/>
    </source>
</evidence>
<keyword evidence="7" id="KW-0862">Zinc</keyword>
<dbReference type="InParanoid" id="A0A1Y1MSX0"/>
<dbReference type="Pfam" id="PF01431">
    <property type="entry name" value="Peptidase_M13"/>
    <property type="match status" value="1"/>
</dbReference>
<dbReference type="EMBL" id="GEZM01026300">
    <property type="protein sequence ID" value="JAV87056.1"/>
    <property type="molecule type" value="Transcribed_RNA"/>
</dbReference>
<dbReference type="InterPro" id="IPR018497">
    <property type="entry name" value="Peptidase_M13_C"/>
</dbReference>
<comment type="cofactor">
    <cofactor evidence="1">
        <name>Zn(2+)</name>
        <dbReference type="ChEBI" id="CHEBI:29105"/>
    </cofactor>
</comment>
<keyword evidence="5" id="KW-0479">Metal-binding</keyword>
<dbReference type="EMBL" id="VVIM01000006">
    <property type="protein sequence ID" value="KAB0797730.1"/>
    <property type="molecule type" value="Genomic_DNA"/>
</dbReference>
<dbReference type="GO" id="GO:0005886">
    <property type="term" value="C:plasma membrane"/>
    <property type="evidence" value="ECO:0007669"/>
    <property type="project" value="UniProtKB-SubCell"/>
</dbReference>
<accession>A0A1Y1MSX0</accession>
<protein>
    <recommendedName>
        <fullName evidence="15">Peptidase M13 N-terminal domain-containing protein</fullName>
    </recommendedName>
</protein>
<dbReference type="PRINTS" id="PR00786">
    <property type="entry name" value="NEPRILYSIN"/>
</dbReference>
<comment type="subcellular location">
    <subcellularLocation>
        <location evidence="2">Cell membrane</location>
        <topology evidence="2">Single-pass type II membrane protein</topology>
    </subcellularLocation>
</comment>
<feature type="domain" description="Peptidase M13 C-terminal" evidence="10">
    <location>
        <begin position="542"/>
        <end position="736"/>
    </location>
</feature>
<evidence type="ECO:0000313" key="12">
    <source>
        <dbReference type="EMBL" id="JAV87056.1"/>
    </source>
</evidence>
<dbReference type="GO" id="GO:0046872">
    <property type="term" value="F:metal ion binding"/>
    <property type="evidence" value="ECO:0007669"/>
    <property type="project" value="UniProtKB-KW"/>
</dbReference>
<evidence type="ECO:0000313" key="14">
    <source>
        <dbReference type="Proteomes" id="UP000327044"/>
    </source>
</evidence>
<dbReference type="AlphaFoldDB" id="A0A1Y1MSX0"/>
<keyword evidence="6" id="KW-0378">Hydrolase</keyword>
<keyword evidence="14" id="KW-1185">Reference proteome</keyword>
<evidence type="ECO:0000313" key="13">
    <source>
        <dbReference type="EMBL" id="KAB0797730.1"/>
    </source>
</evidence>
<dbReference type="SUPFAM" id="SSF55486">
    <property type="entry name" value="Metalloproteases ('zincins'), catalytic domain"/>
    <property type="match status" value="1"/>
</dbReference>
<feature type="transmembrane region" description="Helical" evidence="9">
    <location>
        <begin position="33"/>
        <end position="51"/>
    </location>
</feature>
<dbReference type="InterPro" id="IPR024079">
    <property type="entry name" value="MetalloPept_cat_dom_sf"/>
</dbReference>
<gene>
    <name evidence="13" type="ORF">PPYR_08723</name>
</gene>
<dbReference type="Gene3D" id="1.10.1380.10">
    <property type="entry name" value="Neutral endopeptidase , domain2"/>
    <property type="match status" value="1"/>
</dbReference>
<evidence type="ECO:0008006" key="15">
    <source>
        <dbReference type="Google" id="ProtNLM"/>
    </source>
</evidence>
<reference evidence="13 14" key="2">
    <citation type="journal article" date="2018" name="Elife">
        <title>Firefly genomes illuminate parallel origins of bioluminescence in beetles.</title>
        <authorList>
            <person name="Fallon T.R."/>
            <person name="Lower S.E."/>
            <person name="Chang C.H."/>
            <person name="Bessho-Uehara M."/>
            <person name="Martin G.J."/>
            <person name="Bewick A.J."/>
            <person name="Behringer M."/>
            <person name="Debat H.J."/>
            <person name="Wong I."/>
            <person name="Day J.C."/>
            <person name="Suvorov A."/>
            <person name="Silva C.J."/>
            <person name="Stanger-Hall K.F."/>
            <person name="Hall D.W."/>
            <person name="Schmitz R.J."/>
            <person name="Nelson D.R."/>
            <person name="Lewis S.M."/>
            <person name="Shigenobu S."/>
            <person name="Bybee S.M."/>
            <person name="Larracuente A.M."/>
            <person name="Oba Y."/>
            <person name="Weng J.K."/>
        </authorList>
    </citation>
    <scope>NUCLEOTIDE SEQUENCE [LARGE SCALE GENOMIC DNA]</scope>
    <source>
        <strain evidence="13">1611_PpyrPB1</strain>
        <tissue evidence="13">Whole body</tissue>
    </source>
</reference>
<evidence type="ECO:0000256" key="8">
    <source>
        <dbReference type="ARBA" id="ARBA00023049"/>
    </source>
</evidence>
<evidence type="ECO:0000256" key="4">
    <source>
        <dbReference type="ARBA" id="ARBA00022670"/>
    </source>
</evidence>
<dbReference type="OrthoDB" id="6754566at2759"/>
<organism evidence="12">
    <name type="scientific">Photinus pyralis</name>
    <name type="common">Common eastern firefly</name>
    <name type="synonym">Lampyris pyralis</name>
    <dbReference type="NCBI Taxonomy" id="7054"/>
    <lineage>
        <taxon>Eukaryota</taxon>
        <taxon>Metazoa</taxon>
        <taxon>Ecdysozoa</taxon>
        <taxon>Arthropoda</taxon>
        <taxon>Hexapoda</taxon>
        <taxon>Insecta</taxon>
        <taxon>Pterygota</taxon>
        <taxon>Neoptera</taxon>
        <taxon>Endopterygota</taxon>
        <taxon>Coleoptera</taxon>
        <taxon>Polyphaga</taxon>
        <taxon>Elateriformia</taxon>
        <taxon>Elateroidea</taxon>
        <taxon>Lampyridae</taxon>
        <taxon>Lampyrinae</taxon>
        <taxon>Photinus</taxon>
    </lineage>
</organism>
<dbReference type="InterPro" id="IPR008753">
    <property type="entry name" value="Peptidase_M13_N"/>
</dbReference>
<dbReference type="Proteomes" id="UP000327044">
    <property type="component" value="Unassembled WGS sequence"/>
</dbReference>
<keyword evidence="9" id="KW-0472">Membrane</keyword>
<keyword evidence="9" id="KW-0812">Transmembrane</keyword>
<sequence>MNAFHSFPKINFPMENLIHFVSWKNLRRHIKSVVFTLVALGTILCIVIVALNTQSKEAVPTIPAIANNVCLAPDCVIMASKILNNMDLKIDPCTDFYSFTCGNFMKNTPVPADEYIVSSFQDAQKQVLLQLRNLLEERSTSKELLPFKLVKNFYKSCMNTTAIEADGLKTIKIILSSLNGWPVIEGDEWYYAKFDWKQAMYTLRNIGFSANYLIKLDVIIDLQNSSLRVISLDQADFGINRRNLINGFNDSVVQSYYNYMVDVAEILGANRSQALVELAESLKLEMELAKISWSPSQRQEEKLMYNPITVLKLQNEYPNTNWKKYIKYILDIPGFQVSDDDIVVLRIPKYLNDLEDLLQETSKRVQANYIMWRVLLSTTQYLNVQLRNRRLEFYKEVYGEQRSKSLWKECVTNTILNFWESLSNLYMRKHSHNQAKRTINTMFTKIGANFVNLIKKSKWMDNETKEHAYEKSAGMPYYTTHSDEMDDKTLLNFYSTLTFTTNKYLRSVLDVWLFKSNNHFKKIRQPVAKENRQWDVSLVYQMGVPQGLFQGPFFSKDRPNYSNFGAVGSIIGHLITHIFDSHGRQYDKDLELSDWWTNHTKEAYKNVTRCVVGQYNNYTIKEVNMKLNGQRTLDENIADVTGLKVAYLAYTGWAKSRPPEPLLPGLNYTQNQMFWISAASMWCTKYRNEYLTLMALFFPFPPASLRVTGSLSNLPQFAADFKCSTKSVMNKGKKCVVW</sequence>